<dbReference type="Proteomes" id="UP000238479">
    <property type="component" value="Chromosome 5"/>
</dbReference>
<feature type="region of interest" description="Disordered" evidence="1">
    <location>
        <begin position="264"/>
        <end position="291"/>
    </location>
</feature>
<name>A0A2P6QK36_ROSCH</name>
<evidence type="ECO:0000313" key="2">
    <source>
        <dbReference type="EMBL" id="PRQ34540.1"/>
    </source>
</evidence>
<reference evidence="2 3" key="1">
    <citation type="journal article" date="2018" name="Nat. Genet.">
        <title>The Rosa genome provides new insights in the design of modern roses.</title>
        <authorList>
            <person name="Bendahmane M."/>
        </authorList>
    </citation>
    <scope>NUCLEOTIDE SEQUENCE [LARGE SCALE GENOMIC DNA]</scope>
    <source>
        <strain evidence="3">cv. Old Blush</strain>
    </source>
</reference>
<keyword evidence="3" id="KW-1185">Reference proteome</keyword>
<gene>
    <name evidence="2" type="ORF">RchiOBHm_Chr5g0070121</name>
</gene>
<accession>A0A2P6QK36</accession>
<protein>
    <submittedName>
        <fullName evidence="2">Uncharacterized protein</fullName>
    </submittedName>
</protein>
<dbReference type="Gramene" id="PRQ34540">
    <property type="protein sequence ID" value="PRQ34540"/>
    <property type="gene ID" value="RchiOBHm_Chr5g0070121"/>
</dbReference>
<evidence type="ECO:0000313" key="3">
    <source>
        <dbReference type="Proteomes" id="UP000238479"/>
    </source>
</evidence>
<comment type="caution">
    <text evidence="2">The sequence shown here is derived from an EMBL/GenBank/DDBJ whole genome shotgun (WGS) entry which is preliminary data.</text>
</comment>
<dbReference type="EMBL" id="PDCK01000043">
    <property type="protein sequence ID" value="PRQ34540.1"/>
    <property type="molecule type" value="Genomic_DNA"/>
</dbReference>
<sequence>MMLPTPPLLATSDLYHYQQQQPPPLLPSRPPVLHQQQEVWYSNQNQYQSLQPPSPLQQWVWPPHANHLPPSLGYYHPPPPPHYAHHYYPQSLSHGPPQSYYPQQLNREWAAQSPPRLVQQKSGTGLAEMGPEINSFYSSGSSSIMTMGSFQVQLIGCLSTMVEFEIEGIEVPIGVSLENGFDQISRDVELQSEYDKVVVAEIGDVELKTDVVGADGVDFWEREEKELEAKDCEVVDDDDKDDERENDNMIFRNFVPAKQLLEELERESDTGSYSSAESYGDRSLSYGDDSQRVDRQIMSGFGKEVNTNERFWE</sequence>
<evidence type="ECO:0000256" key="1">
    <source>
        <dbReference type="SAM" id="MobiDB-lite"/>
    </source>
</evidence>
<organism evidence="2 3">
    <name type="scientific">Rosa chinensis</name>
    <name type="common">China rose</name>
    <dbReference type="NCBI Taxonomy" id="74649"/>
    <lineage>
        <taxon>Eukaryota</taxon>
        <taxon>Viridiplantae</taxon>
        <taxon>Streptophyta</taxon>
        <taxon>Embryophyta</taxon>
        <taxon>Tracheophyta</taxon>
        <taxon>Spermatophyta</taxon>
        <taxon>Magnoliopsida</taxon>
        <taxon>eudicotyledons</taxon>
        <taxon>Gunneridae</taxon>
        <taxon>Pentapetalae</taxon>
        <taxon>rosids</taxon>
        <taxon>fabids</taxon>
        <taxon>Rosales</taxon>
        <taxon>Rosaceae</taxon>
        <taxon>Rosoideae</taxon>
        <taxon>Rosoideae incertae sedis</taxon>
        <taxon>Rosa</taxon>
    </lineage>
</organism>
<dbReference type="AlphaFoldDB" id="A0A2P6QK36"/>
<proteinExistence type="predicted"/>